<organism evidence="1 2">
    <name type="scientific">Ignelater luminosus</name>
    <name type="common">Cucubano</name>
    <name type="synonym">Pyrophorus luminosus</name>
    <dbReference type="NCBI Taxonomy" id="2038154"/>
    <lineage>
        <taxon>Eukaryota</taxon>
        <taxon>Metazoa</taxon>
        <taxon>Ecdysozoa</taxon>
        <taxon>Arthropoda</taxon>
        <taxon>Hexapoda</taxon>
        <taxon>Insecta</taxon>
        <taxon>Pterygota</taxon>
        <taxon>Neoptera</taxon>
        <taxon>Endopterygota</taxon>
        <taxon>Coleoptera</taxon>
        <taxon>Polyphaga</taxon>
        <taxon>Elateriformia</taxon>
        <taxon>Elateroidea</taxon>
        <taxon>Elateridae</taxon>
        <taxon>Agrypninae</taxon>
        <taxon>Pyrophorini</taxon>
        <taxon>Ignelater</taxon>
    </lineage>
</organism>
<dbReference type="OrthoDB" id="6818750at2759"/>
<dbReference type="Proteomes" id="UP000801492">
    <property type="component" value="Unassembled WGS sequence"/>
</dbReference>
<dbReference type="EMBL" id="VTPC01090626">
    <property type="protein sequence ID" value="KAF2882339.1"/>
    <property type="molecule type" value="Genomic_DNA"/>
</dbReference>
<dbReference type="AlphaFoldDB" id="A0A8K0C848"/>
<proteinExistence type="predicted"/>
<accession>A0A8K0C848</accession>
<comment type="caution">
    <text evidence="1">The sequence shown here is derived from an EMBL/GenBank/DDBJ whole genome shotgun (WGS) entry which is preliminary data.</text>
</comment>
<name>A0A8K0C848_IGNLU</name>
<reference evidence="1" key="1">
    <citation type="submission" date="2019-08" db="EMBL/GenBank/DDBJ databases">
        <title>The genome of the North American firefly Photinus pyralis.</title>
        <authorList>
            <consortium name="Photinus pyralis genome working group"/>
            <person name="Fallon T.R."/>
            <person name="Sander Lower S.E."/>
            <person name="Weng J.-K."/>
        </authorList>
    </citation>
    <scope>NUCLEOTIDE SEQUENCE</scope>
    <source>
        <strain evidence="1">TRF0915ILg1</strain>
        <tissue evidence="1">Whole body</tissue>
    </source>
</reference>
<keyword evidence="2" id="KW-1185">Reference proteome</keyword>
<evidence type="ECO:0000313" key="1">
    <source>
        <dbReference type="EMBL" id="KAF2882339.1"/>
    </source>
</evidence>
<sequence length="136" mass="15351">MALTSLSSCSNVTYLVQPRTRMRGGDENNNFVISNNTKRALFGSGSSNIVDIEMLLEEQQRIDRERFLNMFGINIDDLEDLDCEESWNTSGYKRVLCRLELIESSVSSSQRSPIISSCKRTAEVIDCCLPKKDSSK</sequence>
<protein>
    <submittedName>
        <fullName evidence="1">Uncharacterized protein</fullName>
    </submittedName>
</protein>
<gene>
    <name evidence="1" type="ORF">ILUMI_23823</name>
</gene>
<evidence type="ECO:0000313" key="2">
    <source>
        <dbReference type="Proteomes" id="UP000801492"/>
    </source>
</evidence>